<reference evidence="1" key="1">
    <citation type="journal article" date="2023" name="Science">
        <title>Genome structures resolve the early diversification of teleost fishes.</title>
        <authorList>
            <person name="Parey E."/>
            <person name="Louis A."/>
            <person name="Montfort J."/>
            <person name="Bouchez O."/>
            <person name="Roques C."/>
            <person name="Iampietro C."/>
            <person name="Lluch J."/>
            <person name="Castinel A."/>
            <person name="Donnadieu C."/>
            <person name="Desvignes T."/>
            <person name="Floi Bucao C."/>
            <person name="Jouanno E."/>
            <person name="Wen M."/>
            <person name="Mejri S."/>
            <person name="Dirks R."/>
            <person name="Jansen H."/>
            <person name="Henkel C."/>
            <person name="Chen W.J."/>
            <person name="Zahm M."/>
            <person name="Cabau C."/>
            <person name="Klopp C."/>
            <person name="Thompson A.W."/>
            <person name="Robinson-Rechavi M."/>
            <person name="Braasch I."/>
            <person name="Lecointre G."/>
            <person name="Bobe J."/>
            <person name="Postlethwait J.H."/>
            <person name="Berthelot C."/>
            <person name="Roest Crollius H."/>
            <person name="Guiguen Y."/>
        </authorList>
    </citation>
    <scope>NUCLEOTIDE SEQUENCE</scope>
    <source>
        <strain evidence="1">NC1722</strain>
    </source>
</reference>
<name>A0AAD7SRJ2_9TELE</name>
<keyword evidence="2" id="KW-1185">Reference proteome</keyword>
<evidence type="ECO:0000313" key="1">
    <source>
        <dbReference type="EMBL" id="KAJ8407465.1"/>
    </source>
</evidence>
<sequence>MLPMLKQWETEIKGLFQGAPAGQECYGTMDNTSPHHSNASRSHVLMEYRPYSQTWLLLYDKVLLSKDHPVPVKESTEAALPKAVSAWFAVTWFRMKEEKRVDVYRLRQGETARLPEVWVLIEIQRRFEMESTHCSQPDPASDNRP</sequence>
<dbReference type="Proteomes" id="UP001221898">
    <property type="component" value="Unassembled WGS sequence"/>
</dbReference>
<comment type="caution">
    <text evidence="1">The sequence shown here is derived from an EMBL/GenBank/DDBJ whole genome shotgun (WGS) entry which is preliminary data.</text>
</comment>
<dbReference type="AlphaFoldDB" id="A0AAD7SRJ2"/>
<organism evidence="1 2">
    <name type="scientific">Aldrovandia affinis</name>
    <dbReference type="NCBI Taxonomy" id="143900"/>
    <lineage>
        <taxon>Eukaryota</taxon>
        <taxon>Metazoa</taxon>
        <taxon>Chordata</taxon>
        <taxon>Craniata</taxon>
        <taxon>Vertebrata</taxon>
        <taxon>Euteleostomi</taxon>
        <taxon>Actinopterygii</taxon>
        <taxon>Neopterygii</taxon>
        <taxon>Teleostei</taxon>
        <taxon>Notacanthiformes</taxon>
        <taxon>Halosauridae</taxon>
        <taxon>Aldrovandia</taxon>
    </lineage>
</organism>
<proteinExistence type="predicted"/>
<dbReference type="EMBL" id="JAINUG010000038">
    <property type="protein sequence ID" value="KAJ8407465.1"/>
    <property type="molecule type" value="Genomic_DNA"/>
</dbReference>
<evidence type="ECO:0000313" key="2">
    <source>
        <dbReference type="Proteomes" id="UP001221898"/>
    </source>
</evidence>
<protein>
    <submittedName>
        <fullName evidence="1">Uncharacterized protein</fullName>
    </submittedName>
</protein>
<accession>A0AAD7SRJ2</accession>
<gene>
    <name evidence="1" type="ORF">AAFF_G00273220</name>
</gene>